<dbReference type="NCBIfam" id="TIGR00229">
    <property type="entry name" value="sensory_box"/>
    <property type="match status" value="1"/>
</dbReference>
<dbReference type="SUPFAM" id="SSF103190">
    <property type="entry name" value="Sensory domain-like"/>
    <property type="match status" value="1"/>
</dbReference>
<dbReference type="InterPro" id="IPR004358">
    <property type="entry name" value="Sig_transdc_His_kin-like_C"/>
</dbReference>
<dbReference type="PROSITE" id="PS50109">
    <property type="entry name" value="HIS_KIN"/>
    <property type="match status" value="1"/>
</dbReference>
<dbReference type="InterPro" id="IPR035965">
    <property type="entry name" value="PAS-like_dom_sf"/>
</dbReference>
<dbReference type="GO" id="GO:0007234">
    <property type="term" value="P:osmosensory signaling via phosphorelay pathway"/>
    <property type="evidence" value="ECO:0007669"/>
    <property type="project" value="TreeGrafter"/>
</dbReference>
<dbReference type="InterPro" id="IPR003594">
    <property type="entry name" value="HATPase_dom"/>
</dbReference>
<keyword evidence="4" id="KW-1003">Cell membrane</keyword>
<evidence type="ECO:0000313" key="17">
    <source>
        <dbReference type="EMBL" id="TCK47423.1"/>
    </source>
</evidence>
<dbReference type="InterPro" id="IPR039506">
    <property type="entry name" value="SPOB_a"/>
</dbReference>
<dbReference type="Proteomes" id="UP000295565">
    <property type="component" value="Unassembled WGS sequence"/>
</dbReference>
<protein>
    <recommendedName>
        <fullName evidence="3">histidine kinase</fullName>
        <ecNumber evidence="3">2.7.13.3</ecNumber>
    </recommendedName>
</protein>
<dbReference type="GO" id="GO:0000156">
    <property type="term" value="F:phosphorelay response regulator activity"/>
    <property type="evidence" value="ECO:0007669"/>
    <property type="project" value="TreeGrafter"/>
</dbReference>
<dbReference type="SUPFAM" id="SSF55785">
    <property type="entry name" value="PYP-like sensor domain (PAS domain)"/>
    <property type="match status" value="1"/>
</dbReference>
<sequence>MDGALFSKFKFRTRVALMLSVFFVTLIGFQSGLFLHIFEQTIVDMVGSKALVQAKEIAADPSVIASLNHADKKQLSDIFRRTNQLSDADYVVIADRQELRLYHPNPNYIGEKITSEDNYDALKLGKSHVFVSKGQSGLSIRGKTPVIADNQIIGVVSVGYLVNRLSHRIFEYSLPILSSIGVAIILTIIGAYFFSNHIKNQMFNMEPGEIAQSLQIKTSIMQTMHEGIIATNSDGSILSINRSALEMLGITHAPETLTGRSIQDFVTPASFFIPCQESKHAADVNDEIMTCNGETFIATRVKMTNETGIFGTVVSLRKRDNITTLTTQLAQVQHYLDNLRVMRHEHNNQLSTISGLLQIGENQKALELLESTNSKRQALVDLVTQIFRPRIIAGLLLGKICRAEELGLTLDIDPMSALIGGNWPIQEDELSALLGNVLDNAFESSIKNPDSNKIISLFMNDSAEELIVQVSDNGIGFKGRDPEDLITRGVSSKKAEGHGIGLYLVSKYIKNAGGTLLMEEAEPQGAVFSIYIPKINQKETSYEGV</sequence>
<evidence type="ECO:0000256" key="12">
    <source>
        <dbReference type="ARBA" id="ARBA00023012"/>
    </source>
</evidence>
<keyword evidence="5" id="KW-0597">Phosphoprotein</keyword>
<reference evidence="17 18" key="1">
    <citation type="submission" date="2019-03" db="EMBL/GenBank/DDBJ databases">
        <title>Genomic Encyclopedia of Type Strains, Phase IV (KMG-IV): sequencing the most valuable type-strain genomes for metagenomic binning, comparative biology and taxonomic classification.</title>
        <authorList>
            <person name="Goeker M."/>
        </authorList>
    </citation>
    <scope>NUCLEOTIDE SEQUENCE [LARGE SCALE GENOMIC DNA]</scope>
    <source>
        <strain evidence="17 18">DSM 18577</strain>
    </source>
</reference>
<gene>
    <name evidence="17" type="ORF">EV690_2447</name>
</gene>
<dbReference type="InterPro" id="IPR000014">
    <property type="entry name" value="PAS"/>
</dbReference>
<dbReference type="CDD" id="cd00130">
    <property type="entry name" value="PAS"/>
    <property type="match status" value="1"/>
</dbReference>
<evidence type="ECO:0000256" key="10">
    <source>
        <dbReference type="ARBA" id="ARBA00022840"/>
    </source>
</evidence>
<evidence type="ECO:0000256" key="6">
    <source>
        <dbReference type="ARBA" id="ARBA00022679"/>
    </source>
</evidence>
<evidence type="ECO:0000256" key="11">
    <source>
        <dbReference type="ARBA" id="ARBA00022989"/>
    </source>
</evidence>
<dbReference type="InterPro" id="IPR033463">
    <property type="entry name" value="sCache_3"/>
</dbReference>
<evidence type="ECO:0000256" key="7">
    <source>
        <dbReference type="ARBA" id="ARBA00022692"/>
    </source>
</evidence>
<dbReference type="SMART" id="SM00387">
    <property type="entry name" value="HATPase_c"/>
    <property type="match status" value="1"/>
</dbReference>
<dbReference type="InterPro" id="IPR036890">
    <property type="entry name" value="HATPase_C_sf"/>
</dbReference>
<dbReference type="InterPro" id="IPR005467">
    <property type="entry name" value="His_kinase_dom"/>
</dbReference>
<keyword evidence="6" id="KW-0808">Transferase</keyword>
<dbReference type="Gene3D" id="3.30.450.20">
    <property type="entry name" value="PAS domain"/>
    <property type="match status" value="2"/>
</dbReference>
<dbReference type="InterPro" id="IPR050351">
    <property type="entry name" value="BphY/WalK/GraS-like"/>
</dbReference>
<evidence type="ECO:0000256" key="9">
    <source>
        <dbReference type="ARBA" id="ARBA00022777"/>
    </source>
</evidence>
<feature type="domain" description="Histidine kinase" evidence="15">
    <location>
        <begin position="341"/>
        <end position="536"/>
    </location>
</feature>
<dbReference type="GO" id="GO:0030295">
    <property type="term" value="F:protein kinase activator activity"/>
    <property type="evidence" value="ECO:0007669"/>
    <property type="project" value="TreeGrafter"/>
</dbReference>
<feature type="transmembrane region" description="Helical" evidence="14">
    <location>
        <begin position="174"/>
        <end position="194"/>
    </location>
</feature>
<keyword evidence="12" id="KW-0902">Two-component regulatory system</keyword>
<feature type="domain" description="PAS" evidence="16">
    <location>
        <begin position="213"/>
        <end position="251"/>
    </location>
</feature>
<dbReference type="PANTHER" id="PTHR42878">
    <property type="entry name" value="TWO-COMPONENT HISTIDINE KINASE"/>
    <property type="match status" value="1"/>
</dbReference>
<accession>A0A4R1J9W8</accession>
<dbReference type="AlphaFoldDB" id="A0A4R1J9W8"/>
<dbReference type="GO" id="GO:0000155">
    <property type="term" value="F:phosphorelay sensor kinase activity"/>
    <property type="evidence" value="ECO:0007669"/>
    <property type="project" value="InterPro"/>
</dbReference>
<evidence type="ECO:0000256" key="1">
    <source>
        <dbReference type="ARBA" id="ARBA00000085"/>
    </source>
</evidence>
<evidence type="ECO:0000256" key="14">
    <source>
        <dbReference type="SAM" id="Phobius"/>
    </source>
</evidence>
<dbReference type="SUPFAM" id="SSF55890">
    <property type="entry name" value="Sporulation response regulatory protein Spo0B"/>
    <property type="match status" value="1"/>
</dbReference>
<dbReference type="SMART" id="SM00091">
    <property type="entry name" value="PAS"/>
    <property type="match status" value="1"/>
</dbReference>
<evidence type="ECO:0000256" key="2">
    <source>
        <dbReference type="ARBA" id="ARBA00004651"/>
    </source>
</evidence>
<dbReference type="Gene3D" id="3.30.565.10">
    <property type="entry name" value="Histidine kinase-like ATPase, C-terminal domain"/>
    <property type="match status" value="1"/>
</dbReference>
<dbReference type="PROSITE" id="PS50112">
    <property type="entry name" value="PAS"/>
    <property type="match status" value="1"/>
</dbReference>
<comment type="subcellular location">
    <subcellularLocation>
        <location evidence="2">Cell membrane</location>
        <topology evidence="2">Multi-pass membrane protein</topology>
    </subcellularLocation>
</comment>
<dbReference type="GO" id="GO:0005886">
    <property type="term" value="C:plasma membrane"/>
    <property type="evidence" value="ECO:0007669"/>
    <property type="project" value="UniProtKB-SubCell"/>
</dbReference>
<dbReference type="PRINTS" id="PR00344">
    <property type="entry name" value="BCTRLSENSOR"/>
</dbReference>
<dbReference type="GO" id="GO:0005524">
    <property type="term" value="F:ATP binding"/>
    <property type="evidence" value="ECO:0007669"/>
    <property type="project" value="UniProtKB-KW"/>
</dbReference>
<evidence type="ECO:0000256" key="5">
    <source>
        <dbReference type="ARBA" id="ARBA00022553"/>
    </source>
</evidence>
<keyword evidence="10" id="KW-0067">ATP-binding</keyword>
<keyword evidence="11 14" id="KW-1133">Transmembrane helix</keyword>
<organism evidence="17 18">
    <name type="scientific">Celerinatantimonas diazotrophica</name>
    <dbReference type="NCBI Taxonomy" id="412034"/>
    <lineage>
        <taxon>Bacteria</taxon>
        <taxon>Pseudomonadati</taxon>
        <taxon>Pseudomonadota</taxon>
        <taxon>Gammaproteobacteria</taxon>
        <taxon>Celerinatantimonadaceae</taxon>
        <taxon>Celerinatantimonas</taxon>
    </lineage>
</organism>
<evidence type="ECO:0000259" key="16">
    <source>
        <dbReference type="PROSITE" id="PS50112"/>
    </source>
</evidence>
<evidence type="ECO:0000313" key="18">
    <source>
        <dbReference type="Proteomes" id="UP000295565"/>
    </source>
</evidence>
<keyword evidence="13 14" id="KW-0472">Membrane</keyword>
<dbReference type="InterPro" id="IPR029151">
    <property type="entry name" value="Sensor-like_sf"/>
</dbReference>
<dbReference type="Pfam" id="PF13426">
    <property type="entry name" value="PAS_9"/>
    <property type="match status" value="1"/>
</dbReference>
<dbReference type="Pfam" id="PF14689">
    <property type="entry name" value="SPOB_a"/>
    <property type="match status" value="1"/>
</dbReference>
<dbReference type="PANTHER" id="PTHR42878:SF14">
    <property type="entry name" value="OSMOLARITY TWO-COMPONENT SYSTEM PROTEIN SSK1"/>
    <property type="match status" value="1"/>
</dbReference>
<keyword evidence="7 14" id="KW-0812">Transmembrane</keyword>
<keyword evidence="9 17" id="KW-0418">Kinase</keyword>
<name>A0A4R1J9W8_9GAMM</name>
<dbReference type="Pfam" id="PF02518">
    <property type="entry name" value="HATPase_c"/>
    <property type="match status" value="1"/>
</dbReference>
<dbReference type="Pfam" id="PF17203">
    <property type="entry name" value="sCache_3_2"/>
    <property type="match status" value="1"/>
</dbReference>
<keyword evidence="18" id="KW-1185">Reference proteome</keyword>
<feature type="transmembrane region" description="Helical" evidence="14">
    <location>
        <begin position="15"/>
        <end position="38"/>
    </location>
</feature>
<comment type="caution">
    <text evidence="17">The sequence shown here is derived from an EMBL/GenBank/DDBJ whole genome shotgun (WGS) entry which is preliminary data.</text>
</comment>
<evidence type="ECO:0000256" key="4">
    <source>
        <dbReference type="ARBA" id="ARBA00022475"/>
    </source>
</evidence>
<dbReference type="EC" id="2.7.13.3" evidence="3"/>
<dbReference type="SUPFAM" id="SSF55874">
    <property type="entry name" value="ATPase domain of HSP90 chaperone/DNA topoisomerase II/histidine kinase"/>
    <property type="match status" value="1"/>
</dbReference>
<dbReference type="InterPro" id="IPR016120">
    <property type="entry name" value="Sig_transdc_His_kin_SpoOB"/>
</dbReference>
<evidence type="ECO:0000256" key="13">
    <source>
        <dbReference type="ARBA" id="ARBA00023136"/>
    </source>
</evidence>
<comment type="catalytic activity">
    <reaction evidence="1">
        <text>ATP + protein L-histidine = ADP + protein N-phospho-L-histidine.</text>
        <dbReference type="EC" id="2.7.13.3"/>
    </reaction>
</comment>
<evidence type="ECO:0000256" key="3">
    <source>
        <dbReference type="ARBA" id="ARBA00012438"/>
    </source>
</evidence>
<evidence type="ECO:0000256" key="8">
    <source>
        <dbReference type="ARBA" id="ARBA00022741"/>
    </source>
</evidence>
<evidence type="ECO:0000259" key="15">
    <source>
        <dbReference type="PROSITE" id="PS50109"/>
    </source>
</evidence>
<dbReference type="EMBL" id="SMGD01000014">
    <property type="protein sequence ID" value="TCK47423.1"/>
    <property type="molecule type" value="Genomic_DNA"/>
</dbReference>
<keyword evidence="8" id="KW-0547">Nucleotide-binding</keyword>
<dbReference type="Gene3D" id="1.10.287.130">
    <property type="match status" value="1"/>
</dbReference>
<proteinExistence type="predicted"/>